<keyword evidence="1" id="KW-1133">Transmembrane helix</keyword>
<reference evidence="2" key="1">
    <citation type="submission" date="2023-02" db="EMBL/GenBank/DDBJ databases">
        <title>Genome of toxic invasive species Heracleum sosnowskyi carries increased number of genes despite the absence of recent whole-genome duplications.</title>
        <authorList>
            <person name="Schelkunov M."/>
            <person name="Shtratnikova V."/>
            <person name="Makarenko M."/>
            <person name="Klepikova A."/>
            <person name="Omelchenko D."/>
            <person name="Novikova G."/>
            <person name="Obukhova E."/>
            <person name="Bogdanov V."/>
            <person name="Penin A."/>
            <person name="Logacheva M."/>
        </authorList>
    </citation>
    <scope>NUCLEOTIDE SEQUENCE</scope>
    <source>
        <strain evidence="2">Hsosn_3</strain>
        <tissue evidence="2">Leaf</tissue>
    </source>
</reference>
<evidence type="ECO:0000313" key="3">
    <source>
        <dbReference type="Proteomes" id="UP001237642"/>
    </source>
</evidence>
<dbReference type="Proteomes" id="UP001237642">
    <property type="component" value="Unassembled WGS sequence"/>
</dbReference>
<dbReference type="PANTHER" id="PTHR31286">
    <property type="entry name" value="GLYCINE-RICH CELL WALL STRUCTURAL PROTEIN 1.8-LIKE"/>
    <property type="match status" value="1"/>
</dbReference>
<proteinExistence type="predicted"/>
<reference evidence="2" key="2">
    <citation type="submission" date="2023-05" db="EMBL/GenBank/DDBJ databases">
        <authorList>
            <person name="Schelkunov M.I."/>
        </authorList>
    </citation>
    <scope>NUCLEOTIDE SEQUENCE</scope>
    <source>
        <strain evidence="2">Hsosn_3</strain>
        <tissue evidence="2">Leaf</tissue>
    </source>
</reference>
<evidence type="ECO:0000256" key="1">
    <source>
        <dbReference type="SAM" id="Phobius"/>
    </source>
</evidence>
<feature type="transmembrane region" description="Helical" evidence="1">
    <location>
        <begin position="6"/>
        <end position="24"/>
    </location>
</feature>
<dbReference type="EMBL" id="JAUIZM010000005">
    <property type="protein sequence ID" value="KAK1383788.1"/>
    <property type="molecule type" value="Genomic_DNA"/>
</dbReference>
<organism evidence="2 3">
    <name type="scientific">Heracleum sosnowskyi</name>
    <dbReference type="NCBI Taxonomy" id="360622"/>
    <lineage>
        <taxon>Eukaryota</taxon>
        <taxon>Viridiplantae</taxon>
        <taxon>Streptophyta</taxon>
        <taxon>Embryophyta</taxon>
        <taxon>Tracheophyta</taxon>
        <taxon>Spermatophyta</taxon>
        <taxon>Magnoliopsida</taxon>
        <taxon>eudicotyledons</taxon>
        <taxon>Gunneridae</taxon>
        <taxon>Pentapetalae</taxon>
        <taxon>asterids</taxon>
        <taxon>campanulids</taxon>
        <taxon>Apiales</taxon>
        <taxon>Apiaceae</taxon>
        <taxon>Apioideae</taxon>
        <taxon>apioid superclade</taxon>
        <taxon>Tordylieae</taxon>
        <taxon>Tordyliinae</taxon>
        <taxon>Heracleum</taxon>
    </lineage>
</organism>
<protein>
    <recommendedName>
        <fullName evidence="4">DUF4283 domain-containing protein</fullName>
    </recommendedName>
</protein>
<dbReference type="AlphaFoldDB" id="A0AAD8IG17"/>
<comment type="caution">
    <text evidence="2">The sequence shown here is derived from an EMBL/GenBank/DDBJ whole genome shotgun (WGS) entry which is preliminary data.</text>
</comment>
<gene>
    <name evidence="2" type="ORF">POM88_021523</name>
</gene>
<dbReference type="InterPro" id="IPR040256">
    <property type="entry name" value="At4g02000-like"/>
</dbReference>
<dbReference type="PANTHER" id="PTHR31286:SF123">
    <property type="entry name" value="ENDONUCLEASE_EXONUCLEASE_PHOSPHATASE"/>
    <property type="match status" value="1"/>
</dbReference>
<evidence type="ECO:0008006" key="4">
    <source>
        <dbReference type="Google" id="ProtNLM"/>
    </source>
</evidence>
<keyword evidence="1" id="KW-0812">Transmembrane</keyword>
<evidence type="ECO:0000313" key="2">
    <source>
        <dbReference type="EMBL" id="KAK1383788.1"/>
    </source>
</evidence>
<keyword evidence="3" id="KW-1185">Reference proteome</keyword>
<name>A0AAD8IG17_9APIA</name>
<keyword evidence="1" id="KW-0472">Membrane</keyword>
<accession>A0AAD8IG17</accession>
<sequence>MRESALNWGYCCFVIPLSATYFAFEKIRESTLILFEPIGLTNVFRHFGGFLVFHFRDEIGVNNFLRNNPIVIANCVFKMKSWHEFFPDNLDNLGNEKFRIWVKFTRVPFIYWTVKGLCMLGSEVGDLIGMDKNMHEAAVRNEPIPEAWMFIEIGVLDPVKHFILVSAYADVGEEPLDFKLILEDSDDSGYCVRDHVPTSDSDGEDLLLENAEFHIDSELDYLVDWSTRDELGSSRSIGAGVFCSSSGRLEALLEDPLADTEVMDVDTSKTTQCIAKGTREISVEADIETSGVGAGGSKSQIQDKQGVVHVDLKRKRVDPLFDDFGDDEQVPGEVLVVDHTGSGIEYTDGRESAGVSAGAQQSGGLKWANSVKLDDEAVMPDSDI</sequence>